<evidence type="ECO:0000313" key="1">
    <source>
        <dbReference type="EMBL" id="KUJ13730.1"/>
    </source>
</evidence>
<organism evidence="1 2">
    <name type="scientific">Mollisia scopiformis</name>
    <name type="common">Conifer needle endophyte fungus</name>
    <name type="synonym">Phialocephala scopiformis</name>
    <dbReference type="NCBI Taxonomy" id="149040"/>
    <lineage>
        <taxon>Eukaryota</taxon>
        <taxon>Fungi</taxon>
        <taxon>Dikarya</taxon>
        <taxon>Ascomycota</taxon>
        <taxon>Pezizomycotina</taxon>
        <taxon>Leotiomycetes</taxon>
        <taxon>Helotiales</taxon>
        <taxon>Mollisiaceae</taxon>
        <taxon>Mollisia</taxon>
    </lineage>
</organism>
<dbReference type="GeneID" id="28822977"/>
<dbReference type="InParanoid" id="A0A194X0L2"/>
<dbReference type="KEGG" id="psco:LY89DRAFT_672020"/>
<name>A0A194X0L2_MOLSC</name>
<dbReference type="Pfam" id="PF10685">
    <property type="entry name" value="KGG"/>
    <property type="match status" value="2"/>
</dbReference>
<dbReference type="RefSeq" id="XP_018068085.1">
    <property type="nucleotide sequence ID" value="XM_018213251.1"/>
</dbReference>
<reference evidence="1 2" key="1">
    <citation type="submission" date="2015-10" db="EMBL/GenBank/DDBJ databases">
        <title>Full genome of DAOMC 229536 Phialocephala scopiformis, a fungal endophyte of spruce producing the potent anti-insectan compound rugulosin.</title>
        <authorList>
            <consortium name="DOE Joint Genome Institute"/>
            <person name="Walker A.K."/>
            <person name="Frasz S.L."/>
            <person name="Seifert K.A."/>
            <person name="Miller J.D."/>
            <person name="Mondo S.J."/>
            <person name="Labutti K."/>
            <person name="Lipzen A."/>
            <person name="Dockter R."/>
            <person name="Kennedy M."/>
            <person name="Grigoriev I.V."/>
            <person name="Spatafora J.W."/>
        </authorList>
    </citation>
    <scope>NUCLEOTIDE SEQUENCE [LARGE SCALE GENOMIC DNA]</scope>
    <source>
        <strain evidence="1 2">CBS 120377</strain>
    </source>
</reference>
<dbReference type="OrthoDB" id="2137750at2759"/>
<gene>
    <name evidence="1" type="ORF">LY89DRAFT_672020</name>
</gene>
<dbReference type="Proteomes" id="UP000070700">
    <property type="component" value="Unassembled WGS sequence"/>
</dbReference>
<protein>
    <submittedName>
        <fullName evidence="1">Uncharacterized protein</fullName>
    </submittedName>
</protein>
<accession>A0A194X0L2</accession>
<dbReference type="AlphaFoldDB" id="A0A194X0L2"/>
<sequence>MATTISTNPGNFANRPTEEVREIAHKGGLAAHGVVEEEPVVSGNPGNFANRPTEEVQEIARKGGLAAAEETPVVVDIPEVRKTRSSVTTRLDEQMAEGFMIGLD</sequence>
<proteinExistence type="predicted"/>
<dbReference type="InterPro" id="IPR019626">
    <property type="entry name" value="Stress-induced_KGG_rpt"/>
</dbReference>
<dbReference type="EMBL" id="KQ947421">
    <property type="protein sequence ID" value="KUJ13730.1"/>
    <property type="molecule type" value="Genomic_DNA"/>
</dbReference>
<keyword evidence="2" id="KW-1185">Reference proteome</keyword>
<evidence type="ECO:0000313" key="2">
    <source>
        <dbReference type="Proteomes" id="UP000070700"/>
    </source>
</evidence>